<evidence type="ECO:0000313" key="2">
    <source>
        <dbReference type="Proteomes" id="UP001286313"/>
    </source>
</evidence>
<protein>
    <submittedName>
        <fullName evidence="1">Uncharacterized protein</fullName>
    </submittedName>
</protein>
<comment type="caution">
    <text evidence="1">The sequence shown here is derived from an EMBL/GenBank/DDBJ whole genome shotgun (WGS) entry which is preliminary data.</text>
</comment>
<dbReference type="AlphaFoldDB" id="A0AAE1BEQ7"/>
<sequence>MTSDSWLSGRRVGWVRVAVVSQFVLASSGRHPNWREAVTQTAGVMTFPPPSASLLPQFWIPREQMRTSTWLLRPPFSFSRQHTTYGRIYRG</sequence>
<keyword evidence="2" id="KW-1185">Reference proteome</keyword>
<accession>A0AAE1BEQ7</accession>
<gene>
    <name evidence="1" type="ORF">Pcinc_043918</name>
</gene>
<reference evidence="1" key="1">
    <citation type="submission" date="2023-10" db="EMBL/GenBank/DDBJ databases">
        <title>Genome assemblies of two species of porcelain crab, Petrolisthes cinctipes and Petrolisthes manimaculis (Anomura: Porcellanidae).</title>
        <authorList>
            <person name="Angst P."/>
        </authorList>
    </citation>
    <scope>NUCLEOTIDE SEQUENCE</scope>
    <source>
        <strain evidence="1">PB745_01</strain>
        <tissue evidence="1">Gill</tissue>
    </source>
</reference>
<dbReference type="Proteomes" id="UP001286313">
    <property type="component" value="Unassembled WGS sequence"/>
</dbReference>
<evidence type="ECO:0000313" key="1">
    <source>
        <dbReference type="EMBL" id="KAK3849322.1"/>
    </source>
</evidence>
<proteinExistence type="predicted"/>
<dbReference type="EMBL" id="JAWQEG010008994">
    <property type="protein sequence ID" value="KAK3849322.1"/>
    <property type="molecule type" value="Genomic_DNA"/>
</dbReference>
<organism evidence="1 2">
    <name type="scientific">Petrolisthes cinctipes</name>
    <name type="common">Flat porcelain crab</name>
    <dbReference type="NCBI Taxonomy" id="88211"/>
    <lineage>
        <taxon>Eukaryota</taxon>
        <taxon>Metazoa</taxon>
        <taxon>Ecdysozoa</taxon>
        <taxon>Arthropoda</taxon>
        <taxon>Crustacea</taxon>
        <taxon>Multicrustacea</taxon>
        <taxon>Malacostraca</taxon>
        <taxon>Eumalacostraca</taxon>
        <taxon>Eucarida</taxon>
        <taxon>Decapoda</taxon>
        <taxon>Pleocyemata</taxon>
        <taxon>Anomura</taxon>
        <taxon>Galatheoidea</taxon>
        <taxon>Porcellanidae</taxon>
        <taxon>Petrolisthes</taxon>
    </lineage>
</organism>
<name>A0AAE1BEQ7_PETCI</name>